<dbReference type="KEGG" id="saca:FFV09_15790"/>
<comment type="subcellular location">
    <subcellularLocation>
        <location evidence="1">Cell membrane</location>
        <topology evidence="1">Multi-pass membrane protein</topology>
    </subcellularLocation>
</comment>
<evidence type="ECO:0000256" key="7">
    <source>
        <dbReference type="ARBA" id="ARBA00023224"/>
    </source>
</evidence>
<evidence type="ECO:0000256" key="2">
    <source>
        <dbReference type="ARBA" id="ARBA00022475"/>
    </source>
</evidence>
<dbReference type="Gene3D" id="3.30.450.20">
    <property type="entry name" value="PAS domain"/>
    <property type="match status" value="1"/>
</dbReference>
<dbReference type="SMART" id="SM00304">
    <property type="entry name" value="HAMP"/>
    <property type="match status" value="1"/>
</dbReference>
<dbReference type="SUPFAM" id="SSF58104">
    <property type="entry name" value="Methyl-accepting chemotaxis protein (MCP) signaling domain"/>
    <property type="match status" value="1"/>
</dbReference>
<evidence type="ECO:0000259" key="11">
    <source>
        <dbReference type="PROSITE" id="PS50111"/>
    </source>
</evidence>
<dbReference type="EMBL" id="CP041217">
    <property type="protein sequence ID" value="QDH22176.1"/>
    <property type="molecule type" value="Genomic_DNA"/>
</dbReference>
<dbReference type="GO" id="GO:0007165">
    <property type="term" value="P:signal transduction"/>
    <property type="evidence" value="ECO:0007669"/>
    <property type="project" value="UniProtKB-KW"/>
</dbReference>
<dbReference type="CDD" id="cd06225">
    <property type="entry name" value="HAMP"/>
    <property type="match status" value="1"/>
</dbReference>
<evidence type="ECO:0000256" key="5">
    <source>
        <dbReference type="ARBA" id="ARBA00022989"/>
    </source>
</evidence>
<dbReference type="InterPro" id="IPR004089">
    <property type="entry name" value="MCPsignal_dom"/>
</dbReference>
<feature type="transmembrane region" description="Helical" evidence="10">
    <location>
        <begin position="27"/>
        <end position="47"/>
    </location>
</feature>
<dbReference type="OrthoDB" id="243053at2"/>
<evidence type="ECO:0000256" key="9">
    <source>
        <dbReference type="PROSITE-ProRule" id="PRU00284"/>
    </source>
</evidence>
<dbReference type="SUPFAM" id="SSF103190">
    <property type="entry name" value="Sensory domain-like"/>
    <property type="match status" value="1"/>
</dbReference>
<feature type="domain" description="HAMP" evidence="12">
    <location>
        <begin position="334"/>
        <end position="386"/>
    </location>
</feature>
<dbReference type="CDD" id="cd12914">
    <property type="entry name" value="PDC1_DGC_like"/>
    <property type="match status" value="1"/>
</dbReference>
<keyword evidence="6 10" id="KW-0472">Membrane</keyword>
<reference evidence="13 14" key="1">
    <citation type="submission" date="2019-06" db="EMBL/GenBank/DDBJ databases">
        <title>Saccharibacillus brassicae sp. nov., an endophytic bacterium isolated from Chinese cabbage seeds (Brassica pekinensis).</title>
        <authorList>
            <person name="Jiang L."/>
            <person name="Lee J."/>
            <person name="Kim S.W."/>
        </authorList>
    </citation>
    <scope>NUCLEOTIDE SEQUENCE [LARGE SCALE GENOMIC DNA]</scope>
    <source>
        <strain evidence="14">KCTC 43072 / ATSA2</strain>
    </source>
</reference>
<keyword evidence="7 9" id="KW-0807">Transducer</keyword>
<proteinExistence type="inferred from homology"/>
<dbReference type="PANTHER" id="PTHR32089">
    <property type="entry name" value="METHYL-ACCEPTING CHEMOTAXIS PROTEIN MCPB"/>
    <property type="match status" value="1"/>
</dbReference>
<name>A0A4Y6V0I8_SACBS</name>
<organism evidence="13 14">
    <name type="scientific">Saccharibacillus brassicae</name>
    <dbReference type="NCBI Taxonomy" id="2583377"/>
    <lineage>
        <taxon>Bacteria</taxon>
        <taxon>Bacillati</taxon>
        <taxon>Bacillota</taxon>
        <taxon>Bacilli</taxon>
        <taxon>Bacillales</taxon>
        <taxon>Paenibacillaceae</taxon>
        <taxon>Saccharibacillus</taxon>
    </lineage>
</organism>
<keyword evidence="14" id="KW-1185">Reference proteome</keyword>
<evidence type="ECO:0000313" key="13">
    <source>
        <dbReference type="EMBL" id="QDH22176.1"/>
    </source>
</evidence>
<keyword evidence="4 10" id="KW-0812">Transmembrane</keyword>
<evidence type="ECO:0000256" key="8">
    <source>
        <dbReference type="ARBA" id="ARBA00029447"/>
    </source>
</evidence>
<dbReference type="Pfam" id="PF02743">
    <property type="entry name" value="dCache_1"/>
    <property type="match status" value="1"/>
</dbReference>
<dbReference type="GO" id="GO:0005886">
    <property type="term" value="C:plasma membrane"/>
    <property type="evidence" value="ECO:0007669"/>
    <property type="project" value="UniProtKB-SubCell"/>
</dbReference>
<dbReference type="Pfam" id="PF00672">
    <property type="entry name" value="HAMP"/>
    <property type="match status" value="1"/>
</dbReference>
<evidence type="ECO:0000313" key="14">
    <source>
        <dbReference type="Proteomes" id="UP000316968"/>
    </source>
</evidence>
<sequence length="691" mass="74683">MTTQNEQENSQKNRGYDRLSLKIKLPLFISVLTVVVLLACSSVIYMFGADLLTKKSKDEMNANADRIGESLSTTVDLEGQLARTLSVSPALRELLELRQAGTLTDDAFFASGNELMSRANAMFKETQAGSTGIESMMVADLKGTVVAGSNTDSLKGDRSDREYFQKVMETGTAFVSDAIVSKTTGNLIVVFAQPVKSDGGQMLGVSINTIAADFFVNQLQNIHINAEGFITVTSRGGTIIYSSKDSALIGQPYEAAGFDQLLGTDTGGKIIQGSVESDEAYIRYSKIPVADWAVIVEDSYADIERPLGVLMRNMLIALVASMLLAVLVGILISRSITAPIVRLTGLFKQLAGGDLTVRADGKYRSELADLADSFNTMVDSNKQLIGQMNHSIEVLNVNTGDLEQTSQNTARSIGETSVTTMEIAKAMESQSHDTERIVGRFYGIGDKIESLGRKTETIQVSADSIGRVFEASSSVVNSLIEINSKNEREIQNISSTTEMLADSSQRIGQITDAINQISAQTNLLALNASIEAARAGEHGRGFAVVADEIRKLAQQSADQAGEIGGIIRQTLEQVDKSNESVGAIREISSTQNEYVDRTRQAFEDILNSVTSITSQIRDMSVEFKSMERDKDDVLEASQSLSASGEQVSASVEEVTATVQEQANMVHNLADMVQSIDRLTQQLGEAAARFKI</sequence>
<gene>
    <name evidence="13" type="ORF">FFV09_15790</name>
</gene>
<dbReference type="GO" id="GO:0006935">
    <property type="term" value="P:chemotaxis"/>
    <property type="evidence" value="ECO:0007669"/>
    <property type="project" value="UniProtKB-KW"/>
</dbReference>
<dbReference type="Gene3D" id="1.10.287.950">
    <property type="entry name" value="Methyl-accepting chemotaxis protein"/>
    <property type="match status" value="1"/>
</dbReference>
<dbReference type="Proteomes" id="UP000316968">
    <property type="component" value="Chromosome"/>
</dbReference>
<keyword evidence="2" id="KW-1003">Cell membrane</keyword>
<comment type="similarity">
    <text evidence="8">Belongs to the methyl-accepting chemotaxis (MCP) protein family.</text>
</comment>
<dbReference type="SMART" id="SM00283">
    <property type="entry name" value="MA"/>
    <property type="match status" value="1"/>
</dbReference>
<dbReference type="PROSITE" id="PS50111">
    <property type="entry name" value="CHEMOTAXIS_TRANSDUC_2"/>
    <property type="match status" value="1"/>
</dbReference>
<feature type="domain" description="Methyl-accepting transducer" evidence="11">
    <location>
        <begin position="405"/>
        <end position="655"/>
    </location>
</feature>
<evidence type="ECO:0000256" key="10">
    <source>
        <dbReference type="SAM" id="Phobius"/>
    </source>
</evidence>
<accession>A0A4Y6V0I8</accession>
<evidence type="ECO:0000256" key="4">
    <source>
        <dbReference type="ARBA" id="ARBA00022692"/>
    </source>
</evidence>
<dbReference type="InterPro" id="IPR029151">
    <property type="entry name" value="Sensor-like_sf"/>
</dbReference>
<protein>
    <submittedName>
        <fullName evidence="13">Methyl-accepting chemotaxis protein</fullName>
    </submittedName>
</protein>
<dbReference type="PANTHER" id="PTHR32089:SF112">
    <property type="entry name" value="LYSOZYME-LIKE PROTEIN-RELATED"/>
    <property type="match status" value="1"/>
</dbReference>
<dbReference type="PROSITE" id="PS50885">
    <property type="entry name" value="HAMP"/>
    <property type="match status" value="1"/>
</dbReference>
<dbReference type="InterPro" id="IPR033479">
    <property type="entry name" value="dCache_1"/>
</dbReference>
<feature type="transmembrane region" description="Helical" evidence="10">
    <location>
        <begin position="314"/>
        <end position="332"/>
    </location>
</feature>
<dbReference type="Gene3D" id="6.10.340.10">
    <property type="match status" value="1"/>
</dbReference>
<dbReference type="InterPro" id="IPR003660">
    <property type="entry name" value="HAMP_dom"/>
</dbReference>
<evidence type="ECO:0000256" key="6">
    <source>
        <dbReference type="ARBA" id="ARBA00023136"/>
    </source>
</evidence>
<evidence type="ECO:0000256" key="3">
    <source>
        <dbReference type="ARBA" id="ARBA00022500"/>
    </source>
</evidence>
<keyword evidence="3" id="KW-0145">Chemotaxis</keyword>
<dbReference type="Pfam" id="PF00015">
    <property type="entry name" value="MCPsignal"/>
    <property type="match status" value="1"/>
</dbReference>
<evidence type="ECO:0000256" key="1">
    <source>
        <dbReference type="ARBA" id="ARBA00004651"/>
    </source>
</evidence>
<dbReference type="RefSeq" id="WP_141448720.1">
    <property type="nucleotide sequence ID" value="NZ_CP041217.1"/>
</dbReference>
<evidence type="ECO:0000259" key="12">
    <source>
        <dbReference type="PROSITE" id="PS50885"/>
    </source>
</evidence>
<dbReference type="AlphaFoldDB" id="A0A4Y6V0I8"/>
<keyword evidence="5 10" id="KW-1133">Transmembrane helix</keyword>